<keyword evidence="2" id="KW-0378">Hydrolase</keyword>
<protein>
    <recommendedName>
        <fullName evidence="3">PNPLA domain-containing protein</fullName>
    </recommendedName>
</protein>
<evidence type="ECO:0000313" key="4">
    <source>
        <dbReference type="EMBL" id="XAO13467.1"/>
    </source>
</evidence>
<dbReference type="SUPFAM" id="SSF52151">
    <property type="entry name" value="FabD/lysophospholipase-like"/>
    <property type="match status" value="1"/>
</dbReference>
<evidence type="ECO:0000256" key="1">
    <source>
        <dbReference type="ARBA" id="ARBA00023098"/>
    </source>
</evidence>
<dbReference type="PROSITE" id="PS51635">
    <property type="entry name" value="PNPLA"/>
    <property type="match status" value="1"/>
</dbReference>
<organism evidence="4">
    <name type="scientific">Mantoniella tinhauana virus 1</name>
    <dbReference type="NCBI Taxonomy" id="3111543"/>
    <lineage>
        <taxon>Viruses</taxon>
    </lineage>
</organism>
<accession>A0AB38ZM64</accession>
<feature type="active site" description="Proton acceptor" evidence="2">
    <location>
        <position position="159"/>
    </location>
</feature>
<evidence type="ECO:0000256" key="2">
    <source>
        <dbReference type="PROSITE-ProRule" id="PRU01161"/>
    </source>
</evidence>
<proteinExistence type="predicted"/>
<comment type="caution">
    <text evidence="2">Lacks conserved residue(s) required for the propagation of feature annotation.</text>
</comment>
<dbReference type="EMBL" id="PP130629">
    <property type="protein sequence ID" value="XAO13467.1"/>
    <property type="molecule type" value="Genomic_DNA"/>
</dbReference>
<dbReference type="PANTHER" id="PTHR46394">
    <property type="entry name" value="ANNEXIN"/>
    <property type="match status" value="1"/>
</dbReference>
<dbReference type="Pfam" id="PF01734">
    <property type="entry name" value="Patatin"/>
    <property type="match status" value="1"/>
</dbReference>
<feature type="domain" description="PNPLA" evidence="3">
    <location>
        <begin position="4"/>
        <end position="172"/>
    </location>
</feature>
<dbReference type="InterPro" id="IPR002641">
    <property type="entry name" value="PNPLA_dom"/>
</dbReference>
<dbReference type="InterPro" id="IPR016035">
    <property type="entry name" value="Acyl_Trfase/lysoPLipase"/>
</dbReference>
<dbReference type="Gene3D" id="3.40.1090.10">
    <property type="entry name" value="Cytosolic phospholipase A2 catalytic domain"/>
    <property type="match status" value="2"/>
</dbReference>
<keyword evidence="2" id="KW-0442">Lipid degradation</keyword>
<feature type="short sequence motif" description="DGA/G" evidence="2">
    <location>
        <begin position="159"/>
        <end position="161"/>
    </location>
</feature>
<reference evidence="4" key="1">
    <citation type="submission" date="2024-01" db="EMBL/GenBank/DDBJ databases">
        <title>Genomic and biogeographic characterisation of Mantoniella tinhauana virus 1, the first discovered Mantoniella-infecting prasinovirus.</title>
        <authorList>
            <person name="Rey Redondo E."/>
            <person name="Yung C.C.M."/>
        </authorList>
    </citation>
    <scope>NUCLEOTIDE SEQUENCE</scope>
    <source>
        <strain evidence="4">Lau Fau Shan</strain>
    </source>
</reference>
<name>A0AB38ZM64_9VIRU</name>
<dbReference type="GO" id="GO:0016787">
    <property type="term" value="F:hydrolase activity"/>
    <property type="evidence" value="ECO:0007669"/>
    <property type="project" value="UniProtKB-UniRule"/>
</dbReference>
<evidence type="ECO:0000259" key="3">
    <source>
        <dbReference type="PROSITE" id="PS51635"/>
    </source>
</evidence>
<dbReference type="GO" id="GO:0016042">
    <property type="term" value="P:lipid catabolic process"/>
    <property type="evidence" value="ECO:0007669"/>
    <property type="project" value="UniProtKB-UniRule"/>
</dbReference>
<keyword evidence="1 2" id="KW-0443">Lipid metabolism</keyword>
<feature type="active site" description="Nucleophile" evidence="2">
    <location>
        <position position="37"/>
    </location>
</feature>
<dbReference type="PANTHER" id="PTHR46394:SF1">
    <property type="entry name" value="PNPLA DOMAIN-CONTAINING PROTEIN"/>
    <property type="match status" value="1"/>
</dbReference>
<dbReference type="InterPro" id="IPR052580">
    <property type="entry name" value="Lipid_Hydrolase"/>
</dbReference>
<feature type="short sequence motif" description="GXSXG" evidence="2">
    <location>
        <begin position="35"/>
        <end position="39"/>
    </location>
</feature>
<sequence length="251" mass="28134">MKYLVLGPACMGIFSLIGSLKCHESSLVNVKEISGSSAGAILALFLAIGMSIDEIMNVSLSLDIPNFVKIRLGSFFNKFGLVDMDPIRKKLVSICGRDPTFEELDTKIYIAAFCLNTSKTVYFSRDSHPNMKVIDAVCMSMAVPFIFACGSYDGNMYIDGGTKEEYPITPFLDKKPHEVTCIKIKMDVMYTETINNPKDFVSVLVRSALANREYLDLPIEIIEINVGNLDIFNFNMNYEEKIRLYNMGYLA</sequence>